<dbReference type="InterPro" id="IPR017021">
    <property type="entry name" value="UCP033763"/>
</dbReference>
<dbReference type="Pfam" id="PF09391">
    <property type="entry name" value="DUF2000"/>
    <property type="match status" value="1"/>
</dbReference>
<dbReference type="OrthoDB" id="21143at2"/>
<evidence type="ECO:0000313" key="1">
    <source>
        <dbReference type="EMBL" id="TFF36167.1"/>
    </source>
</evidence>
<dbReference type="PIRSF" id="PIRSF033736">
    <property type="entry name" value="UCP033763"/>
    <property type="match status" value="1"/>
</dbReference>
<keyword evidence="2" id="KW-1185">Reference proteome</keyword>
<comment type="caution">
    <text evidence="1">The sequence shown here is derived from an EMBL/GenBank/DDBJ whole genome shotgun (WGS) entry which is preliminary data.</text>
</comment>
<dbReference type="Proteomes" id="UP000297540">
    <property type="component" value="Unassembled WGS sequence"/>
</dbReference>
<dbReference type="EMBL" id="SOZE01000017">
    <property type="protein sequence ID" value="TFF36167.1"/>
    <property type="molecule type" value="Genomic_DNA"/>
</dbReference>
<dbReference type="InterPro" id="IPR023476">
    <property type="entry name" value="Pep_tRNA_hydro_II_dom_sf"/>
</dbReference>
<dbReference type="SUPFAM" id="SSF102462">
    <property type="entry name" value="Peptidyl-tRNA hydrolase II"/>
    <property type="match status" value="1"/>
</dbReference>
<sequence length="160" mass="17669">MNNYTDNDCKFVAVLNKKIELPKLLNALGHISAGLISLVKDVSDVQFLVYKDGTGTEHPAISKFPFIVLKADNGNQIRTARNAAIAEGIVYNDFVDTMIGTSAENQLSQTINKQENELEYYAIVFFGHADKLNAITKKFSLFNVPSNPNGVNTTGKLMFH</sequence>
<dbReference type="AlphaFoldDB" id="A0A4Y8SC49"/>
<dbReference type="RefSeq" id="WP_133232544.1">
    <property type="nucleotide sequence ID" value="NZ_SOZE01000017.1"/>
</dbReference>
<reference evidence="1 2" key="1">
    <citation type="journal article" date="2017" name="Int. J. Syst. Evol. Microbiol.">
        <title>Mucilaginibacterpsychrotolerans sp. nov., isolated from peatlands.</title>
        <authorList>
            <person name="Deng Y."/>
            <person name="Shen L."/>
            <person name="Xu B."/>
            <person name="Liu Y."/>
            <person name="Gu Z."/>
            <person name="Liu H."/>
            <person name="Zhou Y."/>
        </authorList>
    </citation>
    <scope>NUCLEOTIDE SEQUENCE [LARGE SCALE GENOMIC DNA]</scope>
    <source>
        <strain evidence="1 2">NH7-4</strain>
    </source>
</reference>
<protein>
    <submittedName>
        <fullName evidence="1">DUF2000 domain-containing protein</fullName>
    </submittedName>
</protein>
<evidence type="ECO:0000313" key="2">
    <source>
        <dbReference type="Proteomes" id="UP000297540"/>
    </source>
</evidence>
<name>A0A4Y8SC49_9SPHI</name>
<accession>A0A4Y8SC49</accession>
<dbReference type="Gene3D" id="3.40.1490.10">
    <property type="entry name" value="Bit1"/>
    <property type="match status" value="1"/>
</dbReference>
<organism evidence="1 2">
    <name type="scientific">Mucilaginibacter psychrotolerans</name>
    <dbReference type="NCBI Taxonomy" id="1524096"/>
    <lineage>
        <taxon>Bacteria</taxon>
        <taxon>Pseudomonadati</taxon>
        <taxon>Bacteroidota</taxon>
        <taxon>Sphingobacteriia</taxon>
        <taxon>Sphingobacteriales</taxon>
        <taxon>Sphingobacteriaceae</taxon>
        <taxon>Mucilaginibacter</taxon>
    </lineage>
</organism>
<dbReference type="InterPro" id="IPR018988">
    <property type="entry name" value="DUF2000"/>
</dbReference>
<gene>
    <name evidence="1" type="ORF">E2R66_16625</name>
</gene>
<proteinExistence type="predicted"/>